<dbReference type="InterPro" id="IPR022617">
    <property type="entry name" value="Rad60/SUMO-like_dom"/>
</dbReference>
<feature type="domain" description="Rad60/SUMO-like" evidence="2">
    <location>
        <begin position="373"/>
        <end position="443"/>
    </location>
</feature>
<dbReference type="eggNOG" id="ENOG502SB4V">
    <property type="taxonomic scope" value="Eukaryota"/>
</dbReference>
<feature type="region of interest" description="Disordered" evidence="1">
    <location>
        <begin position="338"/>
        <end position="367"/>
    </location>
</feature>
<evidence type="ECO:0000256" key="1">
    <source>
        <dbReference type="SAM" id="MobiDB-lite"/>
    </source>
</evidence>
<dbReference type="SUPFAM" id="SSF54236">
    <property type="entry name" value="Ubiquitin-like"/>
    <property type="match status" value="1"/>
</dbReference>
<dbReference type="OMA" id="VHMEAVT"/>
<feature type="compositionally biased region" description="Basic residues" evidence="1">
    <location>
        <begin position="40"/>
        <end position="52"/>
    </location>
</feature>
<dbReference type="RefSeq" id="XP_007681709.1">
    <property type="nucleotide sequence ID" value="XM_007683519.1"/>
</dbReference>
<dbReference type="EMBL" id="KB445564">
    <property type="protein sequence ID" value="EMC91342.1"/>
    <property type="molecule type" value="Genomic_DNA"/>
</dbReference>
<dbReference type="Pfam" id="PF11976">
    <property type="entry name" value="Rad60-SLD"/>
    <property type="match status" value="1"/>
</dbReference>
<feature type="compositionally biased region" description="Basic and acidic residues" evidence="1">
    <location>
        <begin position="338"/>
        <end position="356"/>
    </location>
</feature>
<feature type="compositionally biased region" description="Basic and acidic residues" evidence="1">
    <location>
        <begin position="53"/>
        <end position="77"/>
    </location>
</feature>
<evidence type="ECO:0000259" key="2">
    <source>
        <dbReference type="Pfam" id="PF11976"/>
    </source>
</evidence>
<dbReference type="OrthoDB" id="3365399at2759"/>
<proteinExistence type="predicted"/>
<reference evidence="3 4" key="1">
    <citation type="journal article" date="2012" name="PLoS Pathog.">
        <title>Diverse lifestyles and strategies of plant pathogenesis encoded in the genomes of eighteen Dothideomycetes fungi.</title>
        <authorList>
            <person name="Ohm R.A."/>
            <person name="Feau N."/>
            <person name="Henrissat B."/>
            <person name="Schoch C.L."/>
            <person name="Horwitz B.A."/>
            <person name="Barry K.W."/>
            <person name="Condon B.J."/>
            <person name="Copeland A.C."/>
            <person name="Dhillon B."/>
            <person name="Glaser F."/>
            <person name="Hesse C.N."/>
            <person name="Kosti I."/>
            <person name="LaButti K."/>
            <person name="Lindquist E.A."/>
            <person name="Lucas S."/>
            <person name="Salamov A.A."/>
            <person name="Bradshaw R.E."/>
            <person name="Ciuffetti L."/>
            <person name="Hamelin R.C."/>
            <person name="Kema G.H.J."/>
            <person name="Lawrence C."/>
            <person name="Scott J.A."/>
            <person name="Spatafora J.W."/>
            <person name="Turgeon B.G."/>
            <person name="de Wit P.J.G.M."/>
            <person name="Zhong S."/>
            <person name="Goodwin S.B."/>
            <person name="Grigoriev I.V."/>
        </authorList>
    </citation>
    <scope>NUCLEOTIDE SEQUENCE [LARGE SCALE GENOMIC DNA]</scope>
    <source>
        <strain evidence="3 4">UAMH 10762</strain>
    </source>
</reference>
<keyword evidence="4" id="KW-1185">Reference proteome</keyword>
<feature type="region of interest" description="Disordered" evidence="1">
    <location>
        <begin position="92"/>
        <end position="127"/>
    </location>
</feature>
<organism evidence="3 4">
    <name type="scientific">Baudoinia panamericana (strain UAMH 10762)</name>
    <name type="common">Angels' share fungus</name>
    <name type="synonym">Baudoinia compniacensis (strain UAMH 10762)</name>
    <dbReference type="NCBI Taxonomy" id="717646"/>
    <lineage>
        <taxon>Eukaryota</taxon>
        <taxon>Fungi</taxon>
        <taxon>Dikarya</taxon>
        <taxon>Ascomycota</taxon>
        <taxon>Pezizomycotina</taxon>
        <taxon>Dothideomycetes</taxon>
        <taxon>Dothideomycetidae</taxon>
        <taxon>Mycosphaerellales</taxon>
        <taxon>Teratosphaeriaceae</taxon>
        <taxon>Baudoinia</taxon>
    </lineage>
</organism>
<dbReference type="AlphaFoldDB" id="M2LBT1"/>
<dbReference type="KEGG" id="bcom:BAUCODRAFT_143748"/>
<feature type="region of interest" description="Disordered" evidence="1">
    <location>
        <begin position="1"/>
        <end position="78"/>
    </location>
</feature>
<dbReference type="Proteomes" id="UP000011761">
    <property type="component" value="Unassembled WGS sequence"/>
</dbReference>
<feature type="region of interest" description="Disordered" evidence="1">
    <location>
        <begin position="185"/>
        <end position="232"/>
    </location>
</feature>
<accession>M2LBT1</accession>
<evidence type="ECO:0000313" key="3">
    <source>
        <dbReference type="EMBL" id="EMC91342.1"/>
    </source>
</evidence>
<dbReference type="InterPro" id="IPR029071">
    <property type="entry name" value="Ubiquitin-like_domsf"/>
</dbReference>
<protein>
    <recommendedName>
        <fullName evidence="2">Rad60/SUMO-like domain-containing protein</fullName>
    </recommendedName>
</protein>
<sequence>MSLFDRPAWASTQSADDNDTSIFNHSSHSYAAIVADEQRRKRQRVEKHRAKQERKERKSSCKYDAEEVEPITKSEGMKRRRITLEEGEDLLDSVGMSLDKPKRYCGDDEVGESETGDISKRRSPRLHKVVNRDEARTIKLATPPQPAVVEIRDDDGKVKLSHVRTVCPDEEESDDDLAELARQARARKRLRDESVKKSETPEVRGPTPAQSGVDRNEAASLTPAPLTPPKADPTIKLFITSEIPNTKPLMVYRKLSQRLQEIREVWCKRQDFTPEMAAQVFLTYRLRKLFDVTTCKSLGLVVDAEGNVSMRGAEGVDGVDQVHLEVVTDEILARLKREKQREESTQPIDPEQKDDTGGGALQQQPTDKTQEYRILLKAKGAEPFKIKVKASTSILKIVTACRAHFDVQKPRSLHLDFDGEMLDPEQTVAETEVADMDCIDVHIG</sequence>
<feature type="compositionally biased region" description="Polar residues" evidence="1">
    <location>
        <begin position="10"/>
        <end position="29"/>
    </location>
</feature>
<evidence type="ECO:0000313" key="4">
    <source>
        <dbReference type="Proteomes" id="UP000011761"/>
    </source>
</evidence>
<dbReference type="HOGENOM" id="CLU_032739_0_0_1"/>
<gene>
    <name evidence="3" type="ORF">BAUCODRAFT_143748</name>
</gene>
<feature type="compositionally biased region" description="Basic and acidic residues" evidence="1">
    <location>
        <begin position="190"/>
        <end position="202"/>
    </location>
</feature>
<dbReference type="Gene3D" id="3.10.20.90">
    <property type="entry name" value="Phosphatidylinositol 3-kinase Catalytic Subunit, Chain A, domain 1"/>
    <property type="match status" value="1"/>
</dbReference>
<dbReference type="GeneID" id="19108446"/>
<name>M2LBT1_BAUPA</name>